<feature type="transmembrane region" description="Helical" evidence="11">
    <location>
        <begin position="174"/>
        <end position="193"/>
    </location>
</feature>
<sequence>MFQKRSPLQVTLHVWHALFMREAMARITGDRLGWAWVFIEPIAHLLIFVGIRQLMGRIRHISGAEFIPWFIVGMLTFLLFSVVMNRSINAITSNRALFAYRQVHPVDTILIRAVLEGLLKTLVFGLVILGAMLFDISIVPADAIFAVFIWFIMWCFGFGMGLVLAVPVTSIQEFGKFVSMLTLPLYMLSGVMFPIQFMPRAVREFLMYNPVLHAVELMRSAFFPGYQLMQGISLQYLVFWTLSLVLLGLMLQLRFKARLMAQ</sequence>
<evidence type="ECO:0000256" key="1">
    <source>
        <dbReference type="ARBA" id="ARBA00004651"/>
    </source>
</evidence>
<evidence type="ECO:0000313" key="14">
    <source>
        <dbReference type="Proteomes" id="UP001257909"/>
    </source>
</evidence>
<evidence type="ECO:0000256" key="5">
    <source>
        <dbReference type="ARBA" id="ARBA00022597"/>
    </source>
</evidence>
<dbReference type="PANTHER" id="PTHR30413">
    <property type="entry name" value="INNER MEMBRANE TRANSPORT PERMEASE"/>
    <property type="match status" value="1"/>
</dbReference>
<gene>
    <name evidence="13" type="ORF">J2W69_000204</name>
</gene>
<evidence type="ECO:0000256" key="7">
    <source>
        <dbReference type="ARBA" id="ARBA00022903"/>
    </source>
</evidence>
<feature type="transmembrane region" description="Helical" evidence="11">
    <location>
        <begin position="35"/>
        <end position="54"/>
    </location>
</feature>
<dbReference type="Proteomes" id="UP001257909">
    <property type="component" value="Unassembled WGS sequence"/>
</dbReference>
<keyword evidence="8 11" id="KW-1133">Transmembrane helix</keyword>
<comment type="similarity">
    <text evidence="2 11">Belongs to the ABC-2 integral membrane protein family.</text>
</comment>
<keyword evidence="10 11" id="KW-0472">Membrane</keyword>
<evidence type="ECO:0000256" key="6">
    <source>
        <dbReference type="ARBA" id="ARBA00022692"/>
    </source>
</evidence>
<evidence type="ECO:0000256" key="8">
    <source>
        <dbReference type="ARBA" id="ARBA00022989"/>
    </source>
</evidence>
<keyword evidence="9" id="KW-0625">Polysaccharide transport</keyword>
<feature type="transmembrane region" description="Helical" evidence="11">
    <location>
        <begin position="234"/>
        <end position="253"/>
    </location>
</feature>
<organism evidence="13 14">
    <name type="scientific">Rheinheimera soli</name>
    <dbReference type="NCBI Taxonomy" id="443616"/>
    <lineage>
        <taxon>Bacteria</taxon>
        <taxon>Pseudomonadati</taxon>
        <taxon>Pseudomonadota</taxon>
        <taxon>Gammaproteobacteria</taxon>
        <taxon>Chromatiales</taxon>
        <taxon>Chromatiaceae</taxon>
        <taxon>Rheinheimera</taxon>
    </lineage>
</organism>
<keyword evidence="4 11" id="KW-1003">Cell membrane</keyword>
<dbReference type="PRINTS" id="PR00164">
    <property type="entry name" value="ABC2TRNSPORT"/>
</dbReference>
<accession>A0ABU1VU98</accession>
<evidence type="ECO:0000256" key="4">
    <source>
        <dbReference type="ARBA" id="ARBA00022475"/>
    </source>
</evidence>
<keyword evidence="5" id="KW-0762">Sugar transport</keyword>
<evidence type="ECO:0000256" key="11">
    <source>
        <dbReference type="RuleBase" id="RU361157"/>
    </source>
</evidence>
<name>A0ABU1VU98_9GAMM</name>
<dbReference type="Pfam" id="PF01061">
    <property type="entry name" value="ABC2_membrane"/>
    <property type="match status" value="1"/>
</dbReference>
<evidence type="ECO:0000313" key="13">
    <source>
        <dbReference type="EMBL" id="MDR7119289.1"/>
    </source>
</evidence>
<dbReference type="RefSeq" id="WP_310273698.1">
    <property type="nucleotide sequence ID" value="NZ_JAVDWR010000001.1"/>
</dbReference>
<dbReference type="PROSITE" id="PS51012">
    <property type="entry name" value="ABC_TM2"/>
    <property type="match status" value="1"/>
</dbReference>
<proteinExistence type="inferred from homology"/>
<feature type="transmembrane region" description="Helical" evidence="11">
    <location>
        <begin position="109"/>
        <end position="131"/>
    </location>
</feature>
<evidence type="ECO:0000256" key="10">
    <source>
        <dbReference type="ARBA" id="ARBA00023136"/>
    </source>
</evidence>
<evidence type="ECO:0000256" key="9">
    <source>
        <dbReference type="ARBA" id="ARBA00023047"/>
    </source>
</evidence>
<keyword evidence="7" id="KW-0972">Capsule biogenesis/degradation</keyword>
<keyword evidence="6 11" id="KW-0812">Transmembrane</keyword>
<evidence type="ECO:0000256" key="3">
    <source>
        <dbReference type="ARBA" id="ARBA00022448"/>
    </source>
</evidence>
<evidence type="ECO:0000256" key="2">
    <source>
        <dbReference type="ARBA" id="ARBA00007783"/>
    </source>
</evidence>
<dbReference type="InterPro" id="IPR047817">
    <property type="entry name" value="ABC2_TM_bact-type"/>
</dbReference>
<reference evidence="13 14" key="1">
    <citation type="submission" date="2023-07" db="EMBL/GenBank/DDBJ databases">
        <title>Sorghum-associated microbial communities from plants grown in Nebraska, USA.</title>
        <authorList>
            <person name="Schachtman D."/>
        </authorList>
    </citation>
    <scope>NUCLEOTIDE SEQUENCE [LARGE SCALE GENOMIC DNA]</scope>
    <source>
        <strain evidence="13 14">4138</strain>
    </source>
</reference>
<dbReference type="PANTHER" id="PTHR30413:SF10">
    <property type="entry name" value="CAPSULE POLYSACCHARIDE EXPORT INNER-MEMBRANE PROTEIN CTRC"/>
    <property type="match status" value="1"/>
</dbReference>
<feature type="transmembrane region" description="Helical" evidence="11">
    <location>
        <begin position="143"/>
        <end position="168"/>
    </location>
</feature>
<protein>
    <recommendedName>
        <fullName evidence="11">Transport permease protein</fullName>
    </recommendedName>
</protein>
<dbReference type="InterPro" id="IPR013525">
    <property type="entry name" value="ABC2_TM"/>
</dbReference>
<dbReference type="InterPro" id="IPR000412">
    <property type="entry name" value="ABC_2_transport"/>
</dbReference>
<comment type="subcellular location">
    <subcellularLocation>
        <location evidence="11">Cell inner membrane</location>
        <topology evidence="11">Multi-pass membrane protein</topology>
    </subcellularLocation>
    <subcellularLocation>
        <location evidence="1">Cell membrane</location>
        <topology evidence="1">Multi-pass membrane protein</topology>
    </subcellularLocation>
</comment>
<dbReference type="EMBL" id="JAVDWR010000001">
    <property type="protein sequence ID" value="MDR7119289.1"/>
    <property type="molecule type" value="Genomic_DNA"/>
</dbReference>
<feature type="transmembrane region" description="Helical" evidence="11">
    <location>
        <begin position="66"/>
        <end position="89"/>
    </location>
</feature>
<comment type="caution">
    <text evidence="13">The sequence shown here is derived from an EMBL/GenBank/DDBJ whole genome shotgun (WGS) entry which is preliminary data.</text>
</comment>
<evidence type="ECO:0000259" key="12">
    <source>
        <dbReference type="PROSITE" id="PS51012"/>
    </source>
</evidence>
<dbReference type="PIRSF" id="PIRSF006648">
    <property type="entry name" value="DrrB"/>
    <property type="match status" value="1"/>
</dbReference>
<feature type="domain" description="ABC transmembrane type-2" evidence="12">
    <location>
        <begin position="32"/>
        <end position="255"/>
    </location>
</feature>
<keyword evidence="14" id="KW-1185">Reference proteome</keyword>
<keyword evidence="3 11" id="KW-0813">Transport</keyword>